<protein>
    <submittedName>
        <fullName evidence="3">Helix-turn-helix transcriptional regulator</fullName>
    </submittedName>
</protein>
<proteinExistence type="predicted"/>
<accession>A0A4U5JB71</accession>
<keyword evidence="1" id="KW-0805">Transcription regulation</keyword>
<keyword evidence="4" id="KW-1185">Reference proteome</keyword>
<dbReference type="InterPro" id="IPR006793">
    <property type="entry name" value="FaeA"/>
</dbReference>
<dbReference type="Pfam" id="PF04703">
    <property type="entry name" value="FaeA"/>
    <property type="match status" value="1"/>
</dbReference>
<dbReference type="Gene3D" id="1.10.10.10">
    <property type="entry name" value="Winged helix-like DNA-binding domain superfamily/Winged helix DNA-binding domain"/>
    <property type="match status" value="1"/>
</dbReference>
<dbReference type="GO" id="GO:0006355">
    <property type="term" value="P:regulation of DNA-templated transcription"/>
    <property type="evidence" value="ECO:0007669"/>
    <property type="project" value="InterPro"/>
</dbReference>
<evidence type="ECO:0000256" key="2">
    <source>
        <dbReference type="ARBA" id="ARBA00023163"/>
    </source>
</evidence>
<reference evidence="3 4" key="1">
    <citation type="submission" date="2019-04" db="EMBL/GenBank/DDBJ databases">
        <title>Natronomonas sp. F20-122 a newhaloarchaeon isolated from a saline saltern of Isla Bacuta, Huelva, Spain.</title>
        <authorList>
            <person name="Duran-Viseras A."/>
            <person name="Sanchez-Porro C."/>
            <person name="Ventosa A."/>
        </authorList>
    </citation>
    <scope>NUCLEOTIDE SEQUENCE [LARGE SCALE GENOMIC DNA]</scope>
    <source>
        <strain evidence="3 4">F20-122</strain>
    </source>
</reference>
<dbReference type="InterPro" id="IPR036390">
    <property type="entry name" value="WH_DNA-bd_sf"/>
</dbReference>
<dbReference type="Proteomes" id="UP000308037">
    <property type="component" value="Unassembled WGS sequence"/>
</dbReference>
<name>A0A4U5JB71_9EURY</name>
<evidence type="ECO:0000313" key="3">
    <source>
        <dbReference type="EMBL" id="TKR25835.1"/>
    </source>
</evidence>
<dbReference type="OrthoDB" id="174131at2157"/>
<dbReference type="InterPro" id="IPR036388">
    <property type="entry name" value="WH-like_DNA-bd_sf"/>
</dbReference>
<evidence type="ECO:0000256" key="1">
    <source>
        <dbReference type="ARBA" id="ARBA00023015"/>
    </source>
</evidence>
<sequence>MTADESTGGDGRQTYSDDAFIEAVSEKQPAATKEVADLVGCTRRNADYRLRRLEDEGKVTSKEAGNSLIWSITSEP</sequence>
<dbReference type="EMBL" id="QKNX01000002">
    <property type="protein sequence ID" value="TKR25835.1"/>
    <property type="molecule type" value="Genomic_DNA"/>
</dbReference>
<dbReference type="AlphaFoldDB" id="A0A4U5JB71"/>
<dbReference type="RefSeq" id="WP_137275738.1">
    <property type="nucleotide sequence ID" value="NZ_QKNX01000002.1"/>
</dbReference>
<keyword evidence="2" id="KW-0804">Transcription</keyword>
<comment type="caution">
    <text evidence="3">The sequence shown here is derived from an EMBL/GenBank/DDBJ whole genome shotgun (WGS) entry which is preliminary data.</text>
</comment>
<gene>
    <name evidence="3" type="ORF">DM868_04845</name>
</gene>
<dbReference type="SUPFAM" id="SSF46785">
    <property type="entry name" value="Winged helix' DNA-binding domain"/>
    <property type="match status" value="1"/>
</dbReference>
<organism evidence="3 4">
    <name type="scientific">Natronomonas salsuginis</name>
    <dbReference type="NCBI Taxonomy" id="2217661"/>
    <lineage>
        <taxon>Archaea</taxon>
        <taxon>Methanobacteriati</taxon>
        <taxon>Methanobacteriota</taxon>
        <taxon>Stenosarchaea group</taxon>
        <taxon>Halobacteria</taxon>
        <taxon>Halobacteriales</taxon>
        <taxon>Natronomonadaceae</taxon>
        <taxon>Natronomonas</taxon>
    </lineage>
</organism>
<evidence type="ECO:0000313" key="4">
    <source>
        <dbReference type="Proteomes" id="UP000308037"/>
    </source>
</evidence>